<evidence type="ECO:0000256" key="1">
    <source>
        <dbReference type="SAM" id="Phobius"/>
    </source>
</evidence>
<gene>
    <name evidence="2" type="ORF">MSTO_53260</name>
</gene>
<feature type="transmembrane region" description="Helical" evidence="1">
    <location>
        <begin position="45"/>
        <end position="69"/>
    </location>
</feature>
<keyword evidence="3" id="KW-1185">Reference proteome</keyword>
<dbReference type="RefSeq" id="WP_163793164.1">
    <property type="nucleotide sequence ID" value="NZ_AP022587.1"/>
</dbReference>
<keyword evidence="1" id="KW-1133">Transmembrane helix</keyword>
<dbReference type="EMBL" id="AP022587">
    <property type="protein sequence ID" value="BBY25121.1"/>
    <property type="molecule type" value="Genomic_DNA"/>
</dbReference>
<keyword evidence="1" id="KW-0812">Transmembrane</keyword>
<dbReference type="KEGG" id="msto:MSTO_53260"/>
<sequence length="107" mass="10339">MTNVLTLPTTLRYLAGQTPLTVVPAACPRTDLQTELSIAATRFEFAVGVGAMLGGLVGLGVGAAGGCVVGAASASAIGAVVGGATLGIPVGIYSLVQLNNVVGQTAA</sequence>
<keyword evidence="1" id="KW-0472">Membrane</keyword>
<accession>A0A7I7QFW9</accession>
<dbReference type="Proteomes" id="UP000467130">
    <property type="component" value="Chromosome"/>
</dbReference>
<evidence type="ECO:0000313" key="3">
    <source>
        <dbReference type="Proteomes" id="UP000467130"/>
    </source>
</evidence>
<proteinExistence type="predicted"/>
<dbReference type="AlphaFoldDB" id="A0A7I7QFW9"/>
<name>A0A7I7QFW9_9MYCO</name>
<reference evidence="2 3" key="1">
    <citation type="journal article" date="2019" name="Emerg. Microbes Infect.">
        <title>Comprehensive subspecies identification of 175 nontuberculous mycobacteria species based on 7547 genomic profiles.</title>
        <authorList>
            <person name="Matsumoto Y."/>
            <person name="Kinjo T."/>
            <person name="Motooka D."/>
            <person name="Nabeya D."/>
            <person name="Jung N."/>
            <person name="Uechi K."/>
            <person name="Horii T."/>
            <person name="Iida T."/>
            <person name="Fujita J."/>
            <person name="Nakamura S."/>
        </authorList>
    </citation>
    <scope>NUCLEOTIDE SEQUENCE [LARGE SCALE GENOMIC DNA]</scope>
    <source>
        <strain evidence="2 3">JCM 17783</strain>
    </source>
</reference>
<organism evidence="2 3">
    <name type="scientific">Mycobacterium stomatepiae</name>
    <dbReference type="NCBI Taxonomy" id="470076"/>
    <lineage>
        <taxon>Bacteria</taxon>
        <taxon>Bacillati</taxon>
        <taxon>Actinomycetota</taxon>
        <taxon>Actinomycetes</taxon>
        <taxon>Mycobacteriales</taxon>
        <taxon>Mycobacteriaceae</taxon>
        <taxon>Mycobacterium</taxon>
        <taxon>Mycobacterium simiae complex</taxon>
    </lineage>
</organism>
<feature type="transmembrane region" description="Helical" evidence="1">
    <location>
        <begin position="76"/>
        <end position="96"/>
    </location>
</feature>
<evidence type="ECO:0000313" key="2">
    <source>
        <dbReference type="EMBL" id="BBY25121.1"/>
    </source>
</evidence>
<protein>
    <submittedName>
        <fullName evidence="2">Uncharacterized protein</fullName>
    </submittedName>
</protein>